<protein>
    <submittedName>
        <fullName evidence="4">Shikimate synthase</fullName>
    </submittedName>
</protein>
<gene>
    <name evidence="4" type="ORF">A11Q_477</name>
</gene>
<dbReference type="HOGENOM" id="CLU_465157_0_0_7"/>
<dbReference type="Gene3D" id="3.40.50.720">
    <property type="entry name" value="NAD(P)-binding Rossmann-like Domain"/>
    <property type="match status" value="1"/>
</dbReference>
<dbReference type="PANTHER" id="PTHR21089">
    <property type="entry name" value="SHIKIMATE DEHYDROGENASE"/>
    <property type="match status" value="1"/>
</dbReference>
<keyword evidence="5" id="KW-1185">Reference proteome</keyword>
<dbReference type="Pfam" id="PF01202">
    <property type="entry name" value="SKI"/>
    <property type="match status" value="1"/>
</dbReference>
<comment type="pathway">
    <text evidence="1">Metabolic intermediate biosynthesis; chorismate biosynthesis; chorismate from D-erythrose 4-phosphate and phosphoenolpyruvate: step 4/7.</text>
</comment>
<organism evidence="4 5">
    <name type="scientific">Pseudobdellovibrio exovorus JSS</name>
    <dbReference type="NCBI Taxonomy" id="1184267"/>
    <lineage>
        <taxon>Bacteria</taxon>
        <taxon>Pseudomonadati</taxon>
        <taxon>Bdellovibrionota</taxon>
        <taxon>Bdellovibrionia</taxon>
        <taxon>Bdellovibrionales</taxon>
        <taxon>Pseudobdellovibrionaceae</taxon>
        <taxon>Pseudobdellovibrio</taxon>
    </lineage>
</organism>
<dbReference type="EMBL" id="CP003537">
    <property type="protein sequence ID" value="AGH94697.1"/>
    <property type="molecule type" value="Genomic_DNA"/>
</dbReference>
<dbReference type="Pfam" id="PF08501">
    <property type="entry name" value="Shikimate_dh_N"/>
    <property type="match status" value="1"/>
</dbReference>
<dbReference type="InterPro" id="IPR022893">
    <property type="entry name" value="Shikimate_DH_fam"/>
</dbReference>
<reference evidence="4 5" key="1">
    <citation type="journal article" date="2013" name="ISME J.">
        <title>By their genes ye shall know them: genomic signatures of predatory bacteria.</title>
        <authorList>
            <person name="Pasternak Z."/>
            <person name="Pietrokovski S."/>
            <person name="Rotem O."/>
            <person name="Gophna U."/>
            <person name="Lurie-Weinberger M.N."/>
            <person name="Jurkevitch E."/>
        </authorList>
    </citation>
    <scope>NUCLEOTIDE SEQUENCE [LARGE SCALE GENOMIC DNA]</scope>
    <source>
        <strain evidence="4 5">JSS</strain>
    </source>
</reference>
<evidence type="ECO:0000256" key="1">
    <source>
        <dbReference type="ARBA" id="ARBA00004871"/>
    </source>
</evidence>
<dbReference type="InterPro" id="IPR013708">
    <property type="entry name" value="Shikimate_DH-bd_N"/>
</dbReference>
<dbReference type="GO" id="GO:0019632">
    <property type="term" value="P:shikimate metabolic process"/>
    <property type="evidence" value="ECO:0007669"/>
    <property type="project" value="TreeGrafter"/>
</dbReference>
<dbReference type="InterPro" id="IPR046346">
    <property type="entry name" value="Aminoacid_DH-like_N_sf"/>
</dbReference>
<evidence type="ECO:0000259" key="3">
    <source>
        <dbReference type="Pfam" id="PF08501"/>
    </source>
</evidence>
<dbReference type="PANTHER" id="PTHR21089:SF1">
    <property type="entry name" value="BIFUNCTIONAL 3-DEHYDROQUINATE DEHYDRATASE_SHIKIMATE DEHYDROGENASE, CHLOROPLASTIC"/>
    <property type="match status" value="1"/>
</dbReference>
<dbReference type="PATRIC" id="fig|1184267.3.peg.485"/>
<dbReference type="eggNOG" id="COG0169">
    <property type="taxonomic scope" value="Bacteria"/>
</dbReference>
<name>M4V5Q9_9BACT</name>
<keyword evidence="2" id="KW-0028">Amino-acid biosynthesis</keyword>
<dbReference type="Proteomes" id="UP000012040">
    <property type="component" value="Chromosome"/>
</dbReference>
<feature type="domain" description="Shikimate dehydrogenase substrate binding N-terminal" evidence="3">
    <location>
        <begin position="358"/>
        <end position="438"/>
    </location>
</feature>
<dbReference type="InterPro" id="IPR027417">
    <property type="entry name" value="P-loop_NTPase"/>
</dbReference>
<dbReference type="GO" id="GO:0004764">
    <property type="term" value="F:shikimate 3-dehydrogenase (NADP+) activity"/>
    <property type="evidence" value="ECO:0007669"/>
    <property type="project" value="InterPro"/>
</dbReference>
<dbReference type="GO" id="GO:0009423">
    <property type="term" value="P:chorismate biosynthetic process"/>
    <property type="evidence" value="ECO:0007669"/>
    <property type="project" value="TreeGrafter"/>
</dbReference>
<dbReference type="Gene3D" id="3.40.50.10860">
    <property type="entry name" value="Leucine Dehydrogenase, chain A, domain 1"/>
    <property type="match status" value="1"/>
</dbReference>
<dbReference type="OrthoDB" id="9776868at2"/>
<sequence length="586" mass="68347">MKRVFIGHRGTGKTALLQRHSQIFNQIFPQIPHLDLDLEIENYVGEPLSDYFTRVGEVKFRQVEQEVFLRITAQPNFVISLGAGFDVSIIPNDIEVVLVRRLSDSDGRIFLDRPRLNTDVSLLEEYYQRYHQRENRYIEAADWVYHMPEGIEDAGPAAHAIEGSILRRDFNVENAYYTLTAQELPFIEQLLRNFSKIELRTDLLEAEQIESLLERYPWHEWLVSVRSGMELNWQRIHMLDTDIHYYREGSQIISCHEDHINYAIQQLEPFVGKGHLKLSSLVDSFDGLITGYRWQQEDPENRSFLPRSSIGRWPWFRQLSSYWQSLNFIKSRTEMSDQPSWFEWLSLPPEAPQKWAAVLGRPVHASRSPTQHHEFFHKRETFFTRVSLNEDELLQHHSFLSELKLGYAAVTSPLKEIALQISKNPSPVSQKLQAANTLMLKNDGWWAHNTDLEGFKSLTRQLSNHANVAIWGGGGTLQMMKEVLPQAISYSSQTGKVRDPNHYKNEQEPQHLGEATQFDVLIWAAPRLEKTLFPSEKLQFKEVLDLNYVDHSMGLEFAVNQKIRYTSGLEMFRVQALHQQKFWEQV</sequence>
<dbReference type="SUPFAM" id="SSF53223">
    <property type="entry name" value="Aminoacid dehydrogenase-like, N-terminal domain"/>
    <property type="match status" value="1"/>
</dbReference>
<dbReference type="eggNOG" id="COG0710">
    <property type="taxonomic scope" value="Bacteria"/>
</dbReference>
<evidence type="ECO:0000313" key="5">
    <source>
        <dbReference type="Proteomes" id="UP000012040"/>
    </source>
</evidence>
<dbReference type="SUPFAM" id="SSF52540">
    <property type="entry name" value="P-loop containing nucleoside triphosphate hydrolases"/>
    <property type="match status" value="1"/>
</dbReference>
<evidence type="ECO:0000256" key="2">
    <source>
        <dbReference type="ARBA" id="ARBA00023141"/>
    </source>
</evidence>
<dbReference type="GO" id="GO:0009073">
    <property type="term" value="P:aromatic amino acid family biosynthetic process"/>
    <property type="evidence" value="ECO:0007669"/>
    <property type="project" value="UniProtKB-KW"/>
</dbReference>
<keyword evidence="2" id="KW-0057">Aromatic amino acid biosynthesis</keyword>
<dbReference type="RefSeq" id="WP_015469187.1">
    <property type="nucleotide sequence ID" value="NC_020813.1"/>
</dbReference>
<dbReference type="InterPro" id="IPR031322">
    <property type="entry name" value="Shikimate/glucono_kinase"/>
</dbReference>
<dbReference type="eggNOG" id="COG0703">
    <property type="taxonomic scope" value="Bacteria"/>
</dbReference>
<proteinExistence type="predicted"/>
<dbReference type="KEGG" id="bex:A11Q_477"/>
<accession>M4V5Q9</accession>
<dbReference type="AlphaFoldDB" id="M4V5Q9"/>
<dbReference type="Gene3D" id="3.40.50.300">
    <property type="entry name" value="P-loop containing nucleotide triphosphate hydrolases"/>
    <property type="match status" value="1"/>
</dbReference>
<dbReference type="STRING" id="1184267.A11Q_477"/>
<evidence type="ECO:0000313" key="4">
    <source>
        <dbReference type="EMBL" id="AGH94697.1"/>
    </source>
</evidence>